<name>A0A7C8IV40_9PEZI</name>
<keyword evidence="3" id="KW-1185">Reference proteome</keyword>
<feature type="region of interest" description="Disordered" evidence="1">
    <location>
        <begin position="44"/>
        <end position="71"/>
    </location>
</feature>
<protein>
    <submittedName>
        <fullName evidence="2">Uncharacterized protein</fullName>
    </submittedName>
</protein>
<dbReference type="Proteomes" id="UP000481858">
    <property type="component" value="Unassembled WGS sequence"/>
</dbReference>
<evidence type="ECO:0000313" key="3">
    <source>
        <dbReference type="Proteomes" id="UP000481858"/>
    </source>
</evidence>
<dbReference type="InParanoid" id="A0A7C8IV40"/>
<organism evidence="2 3">
    <name type="scientific">Xylaria multiplex</name>
    <dbReference type="NCBI Taxonomy" id="323545"/>
    <lineage>
        <taxon>Eukaryota</taxon>
        <taxon>Fungi</taxon>
        <taxon>Dikarya</taxon>
        <taxon>Ascomycota</taxon>
        <taxon>Pezizomycotina</taxon>
        <taxon>Sordariomycetes</taxon>
        <taxon>Xylariomycetidae</taxon>
        <taxon>Xylariales</taxon>
        <taxon>Xylariaceae</taxon>
        <taxon>Xylaria</taxon>
    </lineage>
</organism>
<gene>
    <name evidence="2" type="ORF">GQX73_g2506</name>
</gene>
<dbReference type="EMBL" id="WUBL01000016">
    <property type="protein sequence ID" value="KAF2971058.1"/>
    <property type="molecule type" value="Genomic_DNA"/>
</dbReference>
<accession>A0A7C8IV40</accession>
<sequence>MVLRTPPLGSLKRGLLPQIHHPLPLTKRESQRLLESITSSFRKNLDREHPWETGETSTNTQASSEPGSTELLSTANHRPTDRHLRAILSNPLLALPHNGSVDASTHTSRNNPFEVFDSAVSRGLMNPRRAAGFLATIRSQLLAESPNNLRQRMGASGGGLCVLRWLRASGQESSLSFLSDPALVRLIIPFLFAEGLQEVAWGWLAQLAARSNKLELEITPGKASAQSLSRLMSAIIDESRELDSPSLTSLDPSFAALAKAKGILHENPACIAAIKNSWATLSWASTVDAVGRPKPSVARFENFVDIGRPLKLPLDLAHLDLYHPITPTHWAAIKYLQRRQHFVQDMPNMKPQMQQRLLCLVLDAAERLNQTGQAAEAPWLERFRNAICEKLNLGILNIEMGETLNSSIPISRG</sequence>
<dbReference type="AlphaFoldDB" id="A0A7C8IV40"/>
<comment type="caution">
    <text evidence="2">The sequence shown here is derived from an EMBL/GenBank/DDBJ whole genome shotgun (WGS) entry which is preliminary data.</text>
</comment>
<evidence type="ECO:0000256" key="1">
    <source>
        <dbReference type="SAM" id="MobiDB-lite"/>
    </source>
</evidence>
<dbReference type="OrthoDB" id="5424391at2759"/>
<proteinExistence type="predicted"/>
<feature type="compositionally biased region" description="Polar residues" evidence="1">
    <location>
        <begin position="54"/>
        <end position="71"/>
    </location>
</feature>
<evidence type="ECO:0000313" key="2">
    <source>
        <dbReference type="EMBL" id="KAF2971058.1"/>
    </source>
</evidence>
<reference evidence="2 3" key="1">
    <citation type="submission" date="2019-12" db="EMBL/GenBank/DDBJ databases">
        <title>Draft genome sequence of the ascomycete Xylaria multiplex DSM 110363.</title>
        <authorList>
            <person name="Buettner E."/>
            <person name="Kellner H."/>
        </authorList>
    </citation>
    <scope>NUCLEOTIDE SEQUENCE [LARGE SCALE GENOMIC DNA]</scope>
    <source>
        <strain evidence="2 3">DSM 110363</strain>
    </source>
</reference>